<reference evidence="2" key="1">
    <citation type="journal article" date="2020" name="Stud. Mycol.">
        <title>101 Dothideomycetes genomes: a test case for predicting lifestyles and emergence of pathogens.</title>
        <authorList>
            <person name="Haridas S."/>
            <person name="Albert R."/>
            <person name="Binder M."/>
            <person name="Bloem J."/>
            <person name="Labutti K."/>
            <person name="Salamov A."/>
            <person name="Andreopoulos B."/>
            <person name="Baker S."/>
            <person name="Barry K."/>
            <person name="Bills G."/>
            <person name="Bluhm B."/>
            <person name="Cannon C."/>
            <person name="Castanera R."/>
            <person name="Culley D."/>
            <person name="Daum C."/>
            <person name="Ezra D."/>
            <person name="Gonzalez J."/>
            <person name="Henrissat B."/>
            <person name="Kuo A."/>
            <person name="Liang C."/>
            <person name="Lipzen A."/>
            <person name="Lutzoni F."/>
            <person name="Magnuson J."/>
            <person name="Mondo S."/>
            <person name="Nolan M."/>
            <person name="Ohm R."/>
            <person name="Pangilinan J."/>
            <person name="Park H.-J."/>
            <person name="Ramirez L."/>
            <person name="Alfaro M."/>
            <person name="Sun H."/>
            <person name="Tritt A."/>
            <person name="Yoshinaga Y."/>
            <person name="Zwiers L.-H."/>
            <person name="Turgeon B."/>
            <person name="Goodwin S."/>
            <person name="Spatafora J."/>
            <person name="Crous P."/>
            <person name="Grigoriev I."/>
        </authorList>
    </citation>
    <scope>NUCLEOTIDE SEQUENCE</scope>
    <source>
        <strain evidence="2">CBS 122368</strain>
    </source>
</reference>
<sequence>MRFCGLSFPRKEEEPEQYFNIAVLIIGFMAWTAEPRPNLGLQMVRQSLVPNPDQGRRHDGVDVWPHGLERGHQLPPAHGRGLHQARDGAQGPALVEAGDRGDRPEQRDDRNRGPVRDCACVVERPHAGGQDRELAGGMKMVVGDVIEYDDMIEIVDEHTGIPFKPNVIMSTKNLTRGTSRSDPWRSPRAPEGLSPTTHLRLFGSILATASRIEFASKSMKWDSHTSIIPGHAAIVNMKPAEMLSPSVSGV</sequence>
<accession>A0A6A6HU46</accession>
<organism evidence="2 3">
    <name type="scientific">Trematosphaeria pertusa</name>
    <dbReference type="NCBI Taxonomy" id="390896"/>
    <lineage>
        <taxon>Eukaryota</taxon>
        <taxon>Fungi</taxon>
        <taxon>Dikarya</taxon>
        <taxon>Ascomycota</taxon>
        <taxon>Pezizomycotina</taxon>
        <taxon>Dothideomycetes</taxon>
        <taxon>Pleosporomycetidae</taxon>
        <taxon>Pleosporales</taxon>
        <taxon>Massarineae</taxon>
        <taxon>Trematosphaeriaceae</taxon>
        <taxon>Trematosphaeria</taxon>
    </lineage>
</organism>
<evidence type="ECO:0000313" key="3">
    <source>
        <dbReference type="Proteomes" id="UP000800094"/>
    </source>
</evidence>
<feature type="compositionally biased region" description="Basic and acidic residues" evidence="1">
    <location>
        <begin position="97"/>
        <end position="114"/>
    </location>
</feature>
<feature type="region of interest" description="Disordered" evidence="1">
    <location>
        <begin position="174"/>
        <end position="193"/>
    </location>
</feature>
<dbReference type="RefSeq" id="XP_033676316.1">
    <property type="nucleotide sequence ID" value="XM_033834184.1"/>
</dbReference>
<evidence type="ECO:0000256" key="1">
    <source>
        <dbReference type="SAM" id="MobiDB-lite"/>
    </source>
</evidence>
<dbReference type="OrthoDB" id="5424532at2759"/>
<name>A0A6A6HU46_9PLEO</name>
<dbReference type="Proteomes" id="UP000800094">
    <property type="component" value="Unassembled WGS sequence"/>
</dbReference>
<protein>
    <submittedName>
        <fullName evidence="2">Uncharacterized protein</fullName>
    </submittedName>
</protein>
<evidence type="ECO:0000313" key="2">
    <source>
        <dbReference type="EMBL" id="KAF2241312.1"/>
    </source>
</evidence>
<dbReference type="AlphaFoldDB" id="A0A6A6HU46"/>
<gene>
    <name evidence="2" type="ORF">BU26DRAFT_571815</name>
</gene>
<proteinExistence type="predicted"/>
<dbReference type="EMBL" id="ML987212">
    <property type="protein sequence ID" value="KAF2241312.1"/>
    <property type="molecule type" value="Genomic_DNA"/>
</dbReference>
<keyword evidence="3" id="KW-1185">Reference proteome</keyword>
<feature type="region of interest" description="Disordered" evidence="1">
    <location>
        <begin position="65"/>
        <end position="114"/>
    </location>
</feature>
<dbReference type="GeneID" id="54587514"/>